<protein>
    <submittedName>
        <fullName evidence="1">Os10g0556000 protein</fullName>
    </submittedName>
</protein>
<accession>A0A0P0XXI3</accession>
<evidence type="ECO:0000313" key="1">
    <source>
        <dbReference type="EMBL" id="BAT11996.1"/>
    </source>
</evidence>
<evidence type="ECO:0000313" key="2">
    <source>
        <dbReference type="Proteomes" id="UP000059680"/>
    </source>
</evidence>
<dbReference type="InParanoid" id="A0A0P0XXI3"/>
<feature type="non-terminal residue" evidence="1">
    <location>
        <position position="1"/>
    </location>
</feature>
<dbReference type="EMBL" id="AP014966">
    <property type="protein sequence ID" value="BAT11996.1"/>
    <property type="molecule type" value="Genomic_DNA"/>
</dbReference>
<keyword evidence="2" id="KW-1185">Reference proteome</keyword>
<dbReference type="Proteomes" id="UP000059680">
    <property type="component" value="Chromosome 10"/>
</dbReference>
<sequence length="108" mass="11893">VLDERTVDGHGGPVGRDDLAGDELLAGLVGDAEREGRREAVVGVEPPDGAPRLAHRRPRLGVGLHEIHLHHVAVAVLVLNQHREVHRVRPLLHVERHLQPREVARHPA</sequence>
<dbReference type="eggNOG" id="ENOG502R6GI">
    <property type="taxonomic scope" value="Eukaryota"/>
</dbReference>
<name>A0A0P0XXI3_ORYSJ</name>
<organism evidence="1 2">
    <name type="scientific">Oryza sativa subsp. japonica</name>
    <name type="common">Rice</name>
    <dbReference type="NCBI Taxonomy" id="39947"/>
    <lineage>
        <taxon>Eukaryota</taxon>
        <taxon>Viridiplantae</taxon>
        <taxon>Streptophyta</taxon>
        <taxon>Embryophyta</taxon>
        <taxon>Tracheophyta</taxon>
        <taxon>Spermatophyta</taxon>
        <taxon>Magnoliopsida</taxon>
        <taxon>Liliopsida</taxon>
        <taxon>Poales</taxon>
        <taxon>Poaceae</taxon>
        <taxon>BOP clade</taxon>
        <taxon>Oryzoideae</taxon>
        <taxon>Oryzeae</taxon>
        <taxon>Oryzinae</taxon>
        <taxon>Oryza</taxon>
        <taxon>Oryza sativa</taxon>
    </lineage>
</organism>
<proteinExistence type="predicted"/>
<gene>
    <name evidence="1" type="ordered locus">Os10g0556000</name>
    <name evidence="1" type="ORF">OSNPB_100556000</name>
</gene>
<dbReference type="PaxDb" id="39947-A0A0P0XXI3"/>
<dbReference type="FunCoup" id="A0A0P0XXI3">
    <property type="interactions" value="126"/>
</dbReference>
<reference evidence="2" key="1">
    <citation type="journal article" date="2005" name="Nature">
        <title>The map-based sequence of the rice genome.</title>
        <authorList>
            <consortium name="International rice genome sequencing project (IRGSP)"/>
            <person name="Matsumoto T."/>
            <person name="Wu J."/>
            <person name="Kanamori H."/>
            <person name="Katayose Y."/>
            <person name="Fujisawa M."/>
            <person name="Namiki N."/>
            <person name="Mizuno H."/>
            <person name="Yamamoto K."/>
            <person name="Antonio B.A."/>
            <person name="Baba T."/>
            <person name="Sakata K."/>
            <person name="Nagamura Y."/>
            <person name="Aoki H."/>
            <person name="Arikawa K."/>
            <person name="Arita K."/>
            <person name="Bito T."/>
            <person name="Chiden Y."/>
            <person name="Fujitsuka N."/>
            <person name="Fukunaka R."/>
            <person name="Hamada M."/>
            <person name="Harada C."/>
            <person name="Hayashi A."/>
            <person name="Hijishita S."/>
            <person name="Honda M."/>
            <person name="Hosokawa S."/>
            <person name="Ichikawa Y."/>
            <person name="Idonuma A."/>
            <person name="Iijima M."/>
            <person name="Ikeda M."/>
            <person name="Ikeno M."/>
            <person name="Ito K."/>
            <person name="Ito S."/>
            <person name="Ito T."/>
            <person name="Ito Y."/>
            <person name="Ito Y."/>
            <person name="Iwabuchi A."/>
            <person name="Kamiya K."/>
            <person name="Karasawa W."/>
            <person name="Kurita K."/>
            <person name="Katagiri S."/>
            <person name="Kikuta A."/>
            <person name="Kobayashi H."/>
            <person name="Kobayashi N."/>
            <person name="Machita K."/>
            <person name="Maehara T."/>
            <person name="Masukawa M."/>
            <person name="Mizubayashi T."/>
            <person name="Mukai Y."/>
            <person name="Nagasaki H."/>
            <person name="Nagata Y."/>
            <person name="Naito S."/>
            <person name="Nakashima M."/>
            <person name="Nakama Y."/>
            <person name="Nakamichi Y."/>
            <person name="Nakamura M."/>
            <person name="Meguro A."/>
            <person name="Negishi M."/>
            <person name="Ohta I."/>
            <person name="Ohta T."/>
            <person name="Okamoto M."/>
            <person name="Ono N."/>
            <person name="Saji S."/>
            <person name="Sakaguchi M."/>
            <person name="Sakai K."/>
            <person name="Shibata M."/>
            <person name="Shimokawa T."/>
            <person name="Song J."/>
            <person name="Takazaki Y."/>
            <person name="Terasawa K."/>
            <person name="Tsugane M."/>
            <person name="Tsuji K."/>
            <person name="Ueda S."/>
            <person name="Waki K."/>
            <person name="Yamagata H."/>
            <person name="Yamamoto M."/>
            <person name="Yamamoto S."/>
            <person name="Yamane H."/>
            <person name="Yoshiki S."/>
            <person name="Yoshihara R."/>
            <person name="Yukawa K."/>
            <person name="Zhong H."/>
            <person name="Yano M."/>
            <person name="Yuan Q."/>
            <person name="Ouyang S."/>
            <person name="Liu J."/>
            <person name="Jones K.M."/>
            <person name="Gansberger K."/>
            <person name="Moffat K."/>
            <person name="Hill J."/>
            <person name="Bera J."/>
            <person name="Fadrosh D."/>
            <person name="Jin S."/>
            <person name="Johri S."/>
            <person name="Kim M."/>
            <person name="Overton L."/>
            <person name="Reardon M."/>
            <person name="Tsitrin T."/>
            <person name="Vuong H."/>
            <person name="Weaver B."/>
            <person name="Ciecko A."/>
            <person name="Tallon L."/>
            <person name="Jackson J."/>
            <person name="Pai G."/>
            <person name="Aken S.V."/>
            <person name="Utterback T."/>
            <person name="Reidmuller S."/>
            <person name="Feldblyum T."/>
            <person name="Hsiao J."/>
            <person name="Zismann V."/>
            <person name="Iobst S."/>
            <person name="de Vazeille A.R."/>
            <person name="Buell C.R."/>
            <person name="Ying K."/>
            <person name="Li Y."/>
            <person name="Lu T."/>
            <person name="Huang Y."/>
            <person name="Zhao Q."/>
            <person name="Feng Q."/>
            <person name="Zhang L."/>
            <person name="Zhu J."/>
            <person name="Weng Q."/>
            <person name="Mu J."/>
            <person name="Lu Y."/>
            <person name="Fan D."/>
            <person name="Liu Y."/>
            <person name="Guan J."/>
            <person name="Zhang Y."/>
            <person name="Yu S."/>
            <person name="Liu X."/>
            <person name="Zhang Y."/>
            <person name="Hong G."/>
            <person name="Han B."/>
            <person name="Choisne N."/>
            <person name="Demange N."/>
            <person name="Orjeda G."/>
            <person name="Samain S."/>
            <person name="Cattolico L."/>
            <person name="Pelletier E."/>
            <person name="Couloux A."/>
            <person name="Segurens B."/>
            <person name="Wincker P."/>
            <person name="D'Hont A."/>
            <person name="Scarpelli C."/>
            <person name="Weissenbach J."/>
            <person name="Salanoubat M."/>
            <person name="Quetier F."/>
            <person name="Yu Y."/>
            <person name="Kim H.R."/>
            <person name="Rambo T."/>
            <person name="Currie J."/>
            <person name="Collura K."/>
            <person name="Luo M."/>
            <person name="Yang T."/>
            <person name="Ammiraju J.S.S."/>
            <person name="Engler F."/>
            <person name="Soderlund C."/>
            <person name="Wing R.A."/>
            <person name="Palmer L.E."/>
            <person name="de la Bastide M."/>
            <person name="Spiegel L."/>
            <person name="Nascimento L."/>
            <person name="Zutavern T."/>
            <person name="O'Shaughnessy A."/>
            <person name="Dike S."/>
            <person name="Dedhia N."/>
            <person name="Preston R."/>
            <person name="Balija V."/>
            <person name="McCombie W.R."/>
            <person name="Chow T."/>
            <person name="Chen H."/>
            <person name="Chung M."/>
            <person name="Chen C."/>
            <person name="Shaw J."/>
            <person name="Wu H."/>
            <person name="Hsiao K."/>
            <person name="Chao Y."/>
            <person name="Chu M."/>
            <person name="Cheng C."/>
            <person name="Hour A."/>
            <person name="Lee P."/>
            <person name="Lin S."/>
            <person name="Lin Y."/>
            <person name="Liou J."/>
            <person name="Liu S."/>
            <person name="Hsing Y."/>
            <person name="Raghuvanshi S."/>
            <person name="Mohanty A."/>
            <person name="Bharti A.K."/>
            <person name="Gaur A."/>
            <person name="Gupta V."/>
            <person name="Kumar D."/>
            <person name="Ravi V."/>
            <person name="Vij S."/>
            <person name="Kapur A."/>
            <person name="Khurana P."/>
            <person name="Khurana P."/>
            <person name="Khurana J.P."/>
            <person name="Tyagi A.K."/>
            <person name="Gaikwad K."/>
            <person name="Singh A."/>
            <person name="Dalal V."/>
            <person name="Srivastava S."/>
            <person name="Dixit A."/>
            <person name="Pal A.K."/>
            <person name="Ghazi I.A."/>
            <person name="Yadav M."/>
            <person name="Pandit A."/>
            <person name="Bhargava A."/>
            <person name="Sureshbabu K."/>
            <person name="Batra K."/>
            <person name="Sharma T.R."/>
            <person name="Mohapatra T."/>
            <person name="Singh N.K."/>
            <person name="Messing J."/>
            <person name="Nelson A.B."/>
            <person name="Fuks G."/>
            <person name="Kavchok S."/>
            <person name="Keizer G."/>
            <person name="Linton E."/>
            <person name="Llaca V."/>
            <person name="Song R."/>
            <person name="Tanyolac B."/>
            <person name="Young S."/>
            <person name="Ho-Il K."/>
            <person name="Hahn J.H."/>
            <person name="Sangsakoo G."/>
            <person name="Vanavichit A."/>
            <person name="de Mattos Luiz.A.T."/>
            <person name="Zimmer P.D."/>
            <person name="Malone G."/>
            <person name="Dellagostin O."/>
            <person name="de Oliveira A.C."/>
            <person name="Bevan M."/>
            <person name="Bancroft I."/>
            <person name="Minx P."/>
            <person name="Cordum H."/>
            <person name="Wilson R."/>
            <person name="Cheng Z."/>
            <person name="Jin W."/>
            <person name="Jiang J."/>
            <person name="Leong S.A."/>
            <person name="Iwama H."/>
            <person name="Gojobori T."/>
            <person name="Itoh T."/>
            <person name="Niimura Y."/>
            <person name="Fujii Y."/>
            <person name="Habara T."/>
            <person name="Sakai H."/>
            <person name="Sato Y."/>
            <person name="Wilson G."/>
            <person name="Kumar K."/>
            <person name="McCouch S."/>
            <person name="Juretic N."/>
            <person name="Hoen D."/>
            <person name="Wright S."/>
            <person name="Bruskiewich R."/>
            <person name="Bureau T."/>
            <person name="Miyao A."/>
            <person name="Hirochika H."/>
            <person name="Nishikawa T."/>
            <person name="Kadowaki K."/>
            <person name="Sugiura M."/>
            <person name="Burr B."/>
            <person name="Sasaki T."/>
        </authorList>
    </citation>
    <scope>NUCLEOTIDE SEQUENCE [LARGE SCALE GENOMIC DNA]</scope>
    <source>
        <strain evidence="2">cv. Nipponbare</strain>
    </source>
</reference>
<reference evidence="1 2" key="3">
    <citation type="journal article" date="2013" name="Rice">
        <title>Improvement of the Oryza sativa Nipponbare reference genome using next generation sequence and optical map data.</title>
        <authorList>
            <person name="Kawahara Y."/>
            <person name="de la Bastide M."/>
            <person name="Hamilton J.P."/>
            <person name="Kanamori H."/>
            <person name="McCombie W.R."/>
            <person name="Ouyang S."/>
            <person name="Schwartz D.C."/>
            <person name="Tanaka T."/>
            <person name="Wu J."/>
            <person name="Zhou S."/>
            <person name="Childs K.L."/>
            <person name="Davidson R.M."/>
            <person name="Lin H."/>
            <person name="Quesada-Ocampo L."/>
            <person name="Vaillancourt B."/>
            <person name="Sakai H."/>
            <person name="Lee S.S."/>
            <person name="Kim J."/>
            <person name="Numa H."/>
            <person name="Itoh T."/>
            <person name="Buell C.R."/>
            <person name="Matsumoto T."/>
        </authorList>
    </citation>
    <scope>NUCLEOTIDE SEQUENCE [LARGE SCALE GENOMIC DNA]</scope>
    <source>
        <strain evidence="2">cv. Nipponbare</strain>
    </source>
</reference>
<dbReference type="AlphaFoldDB" id="A0A0P0XXI3"/>
<reference evidence="1 2" key="2">
    <citation type="journal article" date="2013" name="Plant Cell Physiol.">
        <title>Rice Annotation Project Database (RAP-DB): an integrative and interactive database for rice genomics.</title>
        <authorList>
            <person name="Sakai H."/>
            <person name="Lee S.S."/>
            <person name="Tanaka T."/>
            <person name="Numa H."/>
            <person name="Kim J."/>
            <person name="Kawahara Y."/>
            <person name="Wakimoto H."/>
            <person name="Yang C.C."/>
            <person name="Iwamoto M."/>
            <person name="Abe T."/>
            <person name="Yamada Y."/>
            <person name="Muto A."/>
            <person name="Inokuchi H."/>
            <person name="Ikemura T."/>
            <person name="Matsumoto T."/>
            <person name="Sasaki T."/>
            <person name="Itoh T."/>
        </authorList>
    </citation>
    <scope>NUCLEOTIDE SEQUENCE [LARGE SCALE GENOMIC DNA]</scope>
    <source>
        <strain evidence="2">cv. Nipponbare</strain>
    </source>
</reference>
<feature type="non-terminal residue" evidence="1">
    <location>
        <position position="108"/>
    </location>
</feature>